<reference evidence="1 2" key="1">
    <citation type="submission" date="2018-06" db="EMBL/GenBank/DDBJ databases">
        <title>Comparative genomics reveals the genomic features of Rhizophagus irregularis, R. cerebriforme, R. diaphanum and Gigaspora rosea, and their symbiotic lifestyle signature.</title>
        <authorList>
            <person name="Morin E."/>
            <person name="San Clemente H."/>
            <person name="Chen E.C.H."/>
            <person name="De La Providencia I."/>
            <person name="Hainaut M."/>
            <person name="Kuo A."/>
            <person name="Kohler A."/>
            <person name="Murat C."/>
            <person name="Tang N."/>
            <person name="Roy S."/>
            <person name="Loubradou J."/>
            <person name="Henrissat B."/>
            <person name="Grigoriev I.V."/>
            <person name="Corradi N."/>
            <person name="Roux C."/>
            <person name="Martin F.M."/>
        </authorList>
    </citation>
    <scope>NUCLEOTIDE SEQUENCE [LARGE SCALE GENOMIC DNA]</scope>
    <source>
        <strain evidence="1 2">DAOM 227022</strain>
    </source>
</reference>
<accession>A0A397S8G0</accession>
<dbReference type="OrthoDB" id="2440925at2759"/>
<name>A0A397S8G0_9GLOM</name>
<evidence type="ECO:0000313" key="2">
    <source>
        <dbReference type="Proteomes" id="UP000265703"/>
    </source>
</evidence>
<protein>
    <submittedName>
        <fullName evidence="1">Uncharacterized protein</fullName>
    </submittedName>
</protein>
<comment type="caution">
    <text evidence="1">The sequence shown here is derived from an EMBL/GenBank/DDBJ whole genome shotgun (WGS) entry which is preliminary data.</text>
</comment>
<dbReference type="Proteomes" id="UP000265703">
    <property type="component" value="Unassembled WGS sequence"/>
</dbReference>
<dbReference type="EMBL" id="QKYT01001670">
    <property type="protein sequence ID" value="RIA79021.1"/>
    <property type="molecule type" value="Genomic_DNA"/>
</dbReference>
<dbReference type="STRING" id="658196.A0A397S8G0"/>
<dbReference type="AlphaFoldDB" id="A0A397S8G0"/>
<keyword evidence="2" id="KW-1185">Reference proteome</keyword>
<proteinExistence type="predicted"/>
<sequence>MQTLTLQLFAITPYSALFNISEDQHVQMINSIMKIGNELEEVTEADFDIFNEENIVNTEIDITRVYSLDITRELDFENQIFDLEQQYEDDQASTSQKMQAVVLAPQHDNFNVETSAPNGSVQFLD</sequence>
<evidence type="ECO:0000313" key="1">
    <source>
        <dbReference type="EMBL" id="RIA79021.1"/>
    </source>
</evidence>
<organism evidence="1 2">
    <name type="scientific">Glomus cerebriforme</name>
    <dbReference type="NCBI Taxonomy" id="658196"/>
    <lineage>
        <taxon>Eukaryota</taxon>
        <taxon>Fungi</taxon>
        <taxon>Fungi incertae sedis</taxon>
        <taxon>Mucoromycota</taxon>
        <taxon>Glomeromycotina</taxon>
        <taxon>Glomeromycetes</taxon>
        <taxon>Glomerales</taxon>
        <taxon>Glomeraceae</taxon>
        <taxon>Glomus</taxon>
    </lineage>
</organism>
<gene>
    <name evidence="1" type="ORF">C1645_841768</name>
</gene>